<dbReference type="AlphaFoldDB" id="A0A1A8XYR3"/>
<sequence length="63" mass="6964">MREEVADLRQRLREATAASAPAAIPTEMLKRLISLGHPDKHGSSEPSNVATAACLLQQRQERR</sequence>
<gene>
    <name evidence="1" type="ORF">ACCAA_790017</name>
</gene>
<accession>A0A1A8XYR3</accession>
<dbReference type="RefSeq" id="WP_186409047.1">
    <property type="nucleotide sequence ID" value="NZ_FLQX01000159.1"/>
</dbReference>
<proteinExistence type="predicted"/>
<keyword evidence="2" id="KW-1185">Reference proteome</keyword>
<reference evidence="1 2" key="1">
    <citation type="submission" date="2016-06" db="EMBL/GenBank/DDBJ databases">
        <authorList>
            <person name="Kjaerup R.B."/>
            <person name="Dalgaard T.S."/>
            <person name="Juul-Madsen H.R."/>
        </authorList>
    </citation>
    <scope>NUCLEOTIDE SEQUENCE [LARGE SCALE GENOMIC DNA]</scope>
    <source>
        <strain evidence="1">3</strain>
    </source>
</reference>
<dbReference type="EMBL" id="FLQX01000159">
    <property type="protein sequence ID" value="SBT09841.1"/>
    <property type="molecule type" value="Genomic_DNA"/>
</dbReference>
<protein>
    <submittedName>
        <fullName evidence="1">Uncharacterized protein</fullName>
    </submittedName>
</protein>
<evidence type="ECO:0000313" key="1">
    <source>
        <dbReference type="EMBL" id="SBT09841.1"/>
    </source>
</evidence>
<dbReference type="Proteomes" id="UP000199169">
    <property type="component" value="Unassembled WGS sequence"/>
</dbReference>
<evidence type="ECO:0000313" key="2">
    <source>
        <dbReference type="Proteomes" id="UP000199169"/>
    </source>
</evidence>
<organism evidence="1 2">
    <name type="scientific">Candidatus Accumulibacter aalborgensis</name>
    <dbReference type="NCBI Taxonomy" id="1860102"/>
    <lineage>
        <taxon>Bacteria</taxon>
        <taxon>Pseudomonadati</taxon>
        <taxon>Pseudomonadota</taxon>
        <taxon>Betaproteobacteria</taxon>
        <taxon>Candidatus Accumulibacter</taxon>
    </lineage>
</organism>
<name>A0A1A8XYR3_9PROT</name>